<dbReference type="Pfam" id="PF21885">
    <property type="entry name" value="TMEM181_GOLD"/>
    <property type="match status" value="1"/>
</dbReference>
<proteinExistence type="predicted"/>
<reference evidence="10" key="1">
    <citation type="submission" date="2025-08" db="UniProtKB">
        <authorList>
            <consortium name="RefSeq"/>
        </authorList>
    </citation>
    <scope>IDENTIFICATION</scope>
    <source>
        <tissue evidence="10">Whole Larva</tissue>
    </source>
</reference>
<evidence type="ECO:0000259" key="7">
    <source>
        <dbReference type="Pfam" id="PF06664"/>
    </source>
</evidence>
<dbReference type="GeneID" id="108562749"/>
<evidence type="ECO:0000256" key="1">
    <source>
        <dbReference type="ARBA" id="ARBA00004141"/>
    </source>
</evidence>
<keyword evidence="3 6" id="KW-1133">Transmembrane helix</keyword>
<evidence type="ECO:0000256" key="4">
    <source>
        <dbReference type="ARBA" id="ARBA00023136"/>
    </source>
</evidence>
<dbReference type="InterPro" id="IPR054077">
    <property type="entry name" value="TMEM181_GOLD"/>
</dbReference>
<keyword evidence="2 6" id="KW-0812">Transmembrane</keyword>
<evidence type="ECO:0000256" key="3">
    <source>
        <dbReference type="ARBA" id="ARBA00022989"/>
    </source>
</evidence>
<protein>
    <submittedName>
        <fullName evidence="10">Transmembrane protein 181</fullName>
    </submittedName>
</protein>
<dbReference type="InterPro" id="IPR047843">
    <property type="entry name" value="WLS-like_TM"/>
</dbReference>
<comment type="subcellular location">
    <subcellularLocation>
        <location evidence="1">Membrane</location>
        <topology evidence="1">Multi-pass membrane protein</topology>
    </subcellularLocation>
</comment>
<feature type="transmembrane region" description="Helical" evidence="6">
    <location>
        <begin position="308"/>
        <end position="329"/>
    </location>
</feature>
<organism evidence="9 10">
    <name type="scientific">Nicrophorus vespilloides</name>
    <name type="common">Boreal carrion beetle</name>
    <dbReference type="NCBI Taxonomy" id="110193"/>
    <lineage>
        <taxon>Eukaryota</taxon>
        <taxon>Metazoa</taxon>
        <taxon>Ecdysozoa</taxon>
        <taxon>Arthropoda</taxon>
        <taxon>Hexapoda</taxon>
        <taxon>Insecta</taxon>
        <taxon>Pterygota</taxon>
        <taxon>Neoptera</taxon>
        <taxon>Endopterygota</taxon>
        <taxon>Coleoptera</taxon>
        <taxon>Polyphaga</taxon>
        <taxon>Staphyliniformia</taxon>
        <taxon>Silphidae</taxon>
        <taxon>Nicrophorinae</taxon>
        <taxon>Nicrophorus</taxon>
    </lineage>
</organism>
<feature type="domain" description="TMEM181 GOLD" evidence="8">
    <location>
        <begin position="116"/>
        <end position="232"/>
    </location>
</feature>
<evidence type="ECO:0000256" key="2">
    <source>
        <dbReference type="ARBA" id="ARBA00022692"/>
    </source>
</evidence>
<feature type="region of interest" description="Disordered" evidence="5">
    <location>
        <begin position="514"/>
        <end position="534"/>
    </location>
</feature>
<evidence type="ECO:0000259" key="8">
    <source>
        <dbReference type="Pfam" id="PF21885"/>
    </source>
</evidence>
<dbReference type="PANTHER" id="PTHR31918">
    <property type="entry name" value="TRANSMEMBRANE PROTEIN 181"/>
    <property type="match status" value="1"/>
</dbReference>
<feature type="transmembrane region" description="Helical" evidence="6">
    <location>
        <begin position="341"/>
        <end position="360"/>
    </location>
</feature>
<dbReference type="Pfam" id="PF06664">
    <property type="entry name" value="WLS-like_TM"/>
    <property type="match status" value="1"/>
</dbReference>
<feature type="compositionally biased region" description="Basic and acidic residues" evidence="5">
    <location>
        <begin position="518"/>
        <end position="534"/>
    </location>
</feature>
<dbReference type="InterPro" id="IPR040416">
    <property type="entry name" value="TMEM181"/>
</dbReference>
<keyword evidence="4 6" id="KW-0472">Membrane</keyword>
<evidence type="ECO:0000313" key="10">
    <source>
        <dbReference type="RefSeq" id="XP_017776659.1"/>
    </source>
</evidence>
<sequence>MPKIDGINLGYSYHLPTAGWGLRIRNTLSQFSDLFSEFNKYIAPAYHHDRCERSVQMRLYSMHKREFVMVFVAFFACFGLALFIGLAGPPITLKQSIDGGGLLAKDNKTITNHATGPYTMRSPEMSTYNQQLWLIAKLNTGNKDDETFDKSFRVNVNIEGLTSEHKPVEILQDTKNRTRHLKCVKQSCQEFIVLHLAFLKYNHYMFTVHFYDLESFHQRYHIKDITFYFVTYNPAFTQIEVWFRLIFLLSSFVIFVWYTHVMKKYEVCFWSIEQSWINVLLPTLLFYNNPSFPMMLLANSWLPGVMDAFSQITFLACLLLYWLSTYHGLRQNDRKWARFYVPKLIIVGVLWFSALTLSILEKFNEQQDPTYNHTVDASYYYGLKIVFFTFCAIYITYLFLLMLRAYTELRSMPFFDMRLKFLTLLMCIVLAIILTQTVMGFGVGILEDKFVTNLDIHYSSSAQFMSFYGLINFYVYTMAYVYSPPGNSAIQDFGITKDNPAFSMINDSDEDVIYGSDEESRRPLNRPRNDDDSD</sequence>
<dbReference type="RefSeq" id="XP_017776659.1">
    <property type="nucleotide sequence ID" value="XM_017921170.1"/>
</dbReference>
<accession>A0ABM1MQ09</accession>
<feature type="transmembrane region" description="Helical" evidence="6">
    <location>
        <begin position="465"/>
        <end position="482"/>
    </location>
</feature>
<keyword evidence="9" id="KW-1185">Reference proteome</keyword>
<feature type="domain" description="Wntless-like transmembrane" evidence="7">
    <location>
        <begin position="233"/>
        <end position="484"/>
    </location>
</feature>
<feature type="transmembrane region" description="Helical" evidence="6">
    <location>
        <begin position="421"/>
        <end position="445"/>
    </location>
</feature>
<feature type="transmembrane region" description="Helical" evidence="6">
    <location>
        <begin position="267"/>
        <end position="288"/>
    </location>
</feature>
<evidence type="ECO:0000256" key="5">
    <source>
        <dbReference type="SAM" id="MobiDB-lite"/>
    </source>
</evidence>
<evidence type="ECO:0000256" key="6">
    <source>
        <dbReference type="SAM" id="Phobius"/>
    </source>
</evidence>
<feature type="transmembrane region" description="Helical" evidence="6">
    <location>
        <begin position="380"/>
        <end position="400"/>
    </location>
</feature>
<gene>
    <name evidence="10" type="primary">LOC108562749</name>
</gene>
<dbReference type="Proteomes" id="UP000695000">
    <property type="component" value="Unplaced"/>
</dbReference>
<dbReference type="PANTHER" id="PTHR31918:SF1">
    <property type="entry name" value="TRANSMEMBRANE PROTEIN 181"/>
    <property type="match status" value="1"/>
</dbReference>
<name>A0ABM1MQ09_NICVS</name>
<feature type="transmembrane region" description="Helical" evidence="6">
    <location>
        <begin position="241"/>
        <end position="260"/>
    </location>
</feature>
<evidence type="ECO:0000313" key="9">
    <source>
        <dbReference type="Proteomes" id="UP000695000"/>
    </source>
</evidence>
<feature type="transmembrane region" description="Helical" evidence="6">
    <location>
        <begin position="67"/>
        <end position="88"/>
    </location>
</feature>